<dbReference type="RefSeq" id="WP_323581196.1">
    <property type="nucleotide sequence ID" value="NZ_JAYGOJ010000300.1"/>
</dbReference>
<evidence type="ECO:0000313" key="2">
    <source>
        <dbReference type="Proteomes" id="UP001304847"/>
    </source>
</evidence>
<name>A0ABU5WD78_AERCA</name>
<dbReference type="InterPro" id="IPR021482">
    <property type="entry name" value="DUF3135"/>
</dbReference>
<reference evidence="1 2" key="1">
    <citation type="submission" date="2023-12" db="EMBL/GenBank/DDBJ databases">
        <title>Characterization of antibiotic resistance in Aeromonas spp. in hospital effluent.</title>
        <authorList>
            <person name="Negoseki B.R.S."/>
            <person name="Krul D."/>
            <person name="Siqueira A.C."/>
            <person name="Almeida M."/>
            <person name="Mesa D."/>
            <person name="Conte D."/>
            <person name="Dalla-Costa L.M."/>
        </authorList>
    </citation>
    <scope>NUCLEOTIDE SEQUENCE [LARGE SCALE GENOMIC DNA]</scope>
    <source>
        <strain evidence="1 2">36v</strain>
    </source>
</reference>
<sequence>MELPDFDTLKYWALAEPERLDALLHQQIETLIAQVGPERQRRLRGLQFRIDCQRRLARNNLDSCIRIANMMHDSVYAMRQHILDLQNESCQEMAEPPLPDNVIAFSSYLKRKPDYP</sequence>
<proteinExistence type="predicted"/>
<gene>
    <name evidence="1" type="ORF">VCX44_24550</name>
</gene>
<dbReference type="Pfam" id="PF11333">
    <property type="entry name" value="DUF3135"/>
    <property type="match status" value="1"/>
</dbReference>
<evidence type="ECO:0000313" key="1">
    <source>
        <dbReference type="EMBL" id="MEA9438867.1"/>
    </source>
</evidence>
<comment type="caution">
    <text evidence="1">The sequence shown here is derived from an EMBL/GenBank/DDBJ whole genome shotgun (WGS) entry which is preliminary data.</text>
</comment>
<keyword evidence="2" id="KW-1185">Reference proteome</keyword>
<dbReference type="EMBL" id="JAYGOJ010000300">
    <property type="protein sequence ID" value="MEA9438867.1"/>
    <property type="molecule type" value="Genomic_DNA"/>
</dbReference>
<accession>A0ABU5WD78</accession>
<protein>
    <submittedName>
        <fullName evidence="1">DUF3135 domain-containing protein</fullName>
    </submittedName>
</protein>
<dbReference type="Proteomes" id="UP001304847">
    <property type="component" value="Unassembled WGS sequence"/>
</dbReference>
<organism evidence="1 2">
    <name type="scientific">Aeromonas caviae</name>
    <name type="common">Aeromonas punctata</name>
    <dbReference type="NCBI Taxonomy" id="648"/>
    <lineage>
        <taxon>Bacteria</taxon>
        <taxon>Pseudomonadati</taxon>
        <taxon>Pseudomonadota</taxon>
        <taxon>Gammaproteobacteria</taxon>
        <taxon>Aeromonadales</taxon>
        <taxon>Aeromonadaceae</taxon>
        <taxon>Aeromonas</taxon>
    </lineage>
</organism>